<feature type="binding site" evidence="4">
    <location>
        <position position="496"/>
    </location>
    <ligand>
        <name>Fe cation</name>
        <dbReference type="ChEBI" id="CHEBI:24875"/>
        <note>catalytic</note>
    </ligand>
</feature>
<comment type="caution">
    <text evidence="6">The sequence shown here is derived from an EMBL/GenBank/DDBJ whole genome shotgun (WGS) entry which is preliminary data.</text>
</comment>
<dbReference type="PANTHER" id="PTHR10543:SF138">
    <property type="entry name" value="CAROTENOID OXYGENASE"/>
    <property type="match status" value="1"/>
</dbReference>
<sequence>MKSLPRPVPGVGVVGGYVSAASAAAAAAEVAAEAAAAAASAGSRNTRVSVKYRPFMDAWDKGFAFNAREERAGVWLQQVTEGAVPPELVGTYFRNGPGRFRRGPDTVRHPYDGDGLVAAVSFPGDGRAWLRSAFVKTLEWVTARACVFVRIVQIQCWGRGEIKGGLPYALDPSTLATLGPDTLDGALAPGLPLSLGSPAVDEAFGRVHRSFGANSTLPPAFTAPGGDALCAHPRLCSTTGRRVFWSSRVVARAGALLRPAAEQQDTQLTFWEEDAEEGPEAEAEAGAGRGPGAASASDMSGAAAGGVGSEQGRSAGGRLRLRYRVPGYCMVHDVAVTPSYYVLLQPPVHSEVRGVLGGAACGVGGRARVRSGLWIDHAALSGSRPSSPHHLTYQPPTHAVQPWPYILGEVCAFSSLRWRRDEPATLHVIPRPGSDAERCATTRPMHVSPPLRFIAFCIVALRPPRHRPLNSEPSRLRRRGEQPLCLPVSPASFVFHHVNAFEERRAPVAEAAGAEAEAGVACRGPAAEAGAGEQPAAVGEEDGLGAPGGPVSAPLAPPTLVLDSIHYESLPAVGAQPLPEQRLHDADAGFRPRLRRLEVDLAARTVTALAPAPAPAWYVEQPAFNGAFTGRRHRYVYGFSAIFEDAAAGLAKVDMDTHLCQRWSPGPGYICLEPTFVPRLPAGAGRGNVAAAVAGLPPAAVGRQRSEDDGWLLAYGYDSLRGVSELLVFDAWALMAGPVARLALPHPLPHGLHGAWSDHCFAPASA</sequence>
<dbReference type="PANTHER" id="PTHR10543">
    <property type="entry name" value="BETA-CAROTENE DIOXYGENASE"/>
    <property type="match status" value="1"/>
</dbReference>
<evidence type="ECO:0000256" key="2">
    <source>
        <dbReference type="ARBA" id="ARBA00022723"/>
    </source>
</evidence>
<dbReference type="GO" id="GO:0010436">
    <property type="term" value="F:carotenoid dioxygenase activity"/>
    <property type="evidence" value="ECO:0007669"/>
    <property type="project" value="TreeGrafter"/>
</dbReference>
<proteinExistence type="inferred from homology"/>
<keyword evidence="2 4" id="KW-0479">Metal-binding</keyword>
<feature type="compositionally biased region" description="Low complexity" evidence="5">
    <location>
        <begin position="525"/>
        <end position="538"/>
    </location>
</feature>
<feature type="region of interest" description="Disordered" evidence="5">
    <location>
        <begin position="525"/>
        <end position="552"/>
    </location>
</feature>
<dbReference type="GO" id="GO:0046872">
    <property type="term" value="F:metal ion binding"/>
    <property type="evidence" value="ECO:0007669"/>
    <property type="project" value="UniProtKB-KW"/>
</dbReference>
<dbReference type="InterPro" id="IPR004294">
    <property type="entry name" value="Carotenoid_Oase"/>
</dbReference>
<keyword evidence="3 4" id="KW-0408">Iron</keyword>
<organism evidence="6 7">
    <name type="scientific">Tetrabaena socialis</name>
    <dbReference type="NCBI Taxonomy" id="47790"/>
    <lineage>
        <taxon>Eukaryota</taxon>
        <taxon>Viridiplantae</taxon>
        <taxon>Chlorophyta</taxon>
        <taxon>core chlorophytes</taxon>
        <taxon>Chlorophyceae</taxon>
        <taxon>CS clade</taxon>
        <taxon>Chlamydomonadales</taxon>
        <taxon>Tetrabaenaceae</taxon>
        <taxon>Tetrabaena</taxon>
    </lineage>
</organism>
<evidence type="ECO:0000256" key="3">
    <source>
        <dbReference type="ARBA" id="ARBA00023004"/>
    </source>
</evidence>
<comment type="cofactor">
    <cofactor evidence="4">
        <name>Fe(2+)</name>
        <dbReference type="ChEBI" id="CHEBI:29033"/>
    </cofactor>
    <text evidence="4">Binds 1 Fe(2+) ion per subunit.</text>
</comment>
<feature type="compositionally biased region" description="Low complexity" evidence="5">
    <location>
        <begin position="292"/>
        <end position="302"/>
    </location>
</feature>
<evidence type="ECO:0000256" key="5">
    <source>
        <dbReference type="SAM" id="MobiDB-lite"/>
    </source>
</evidence>
<evidence type="ECO:0000313" key="7">
    <source>
        <dbReference type="Proteomes" id="UP000236333"/>
    </source>
</evidence>
<keyword evidence="7" id="KW-1185">Reference proteome</keyword>
<protein>
    <submittedName>
        <fullName evidence="6">Apocarotenoid-15,15'-oxygenase</fullName>
    </submittedName>
</protein>
<dbReference type="OrthoDB" id="1069523at2759"/>
<dbReference type="AlphaFoldDB" id="A0A2J8A1C1"/>
<feature type="binding site" evidence="4">
    <location>
        <position position="753"/>
    </location>
    <ligand>
        <name>Fe cation</name>
        <dbReference type="ChEBI" id="CHEBI:24875"/>
        <note>catalytic</note>
    </ligand>
</feature>
<evidence type="ECO:0000256" key="4">
    <source>
        <dbReference type="PIRSR" id="PIRSR604294-1"/>
    </source>
</evidence>
<gene>
    <name evidence="6" type="ORF">TSOC_007351</name>
</gene>
<dbReference type="GO" id="GO:0016121">
    <property type="term" value="P:carotene catabolic process"/>
    <property type="evidence" value="ECO:0007669"/>
    <property type="project" value="TreeGrafter"/>
</dbReference>
<reference evidence="6 7" key="1">
    <citation type="journal article" date="2017" name="Mol. Biol. Evol.">
        <title>The 4-celled Tetrabaena socialis nuclear genome reveals the essential components for genetic control of cell number at the origin of multicellularity in the volvocine lineage.</title>
        <authorList>
            <person name="Featherston J."/>
            <person name="Arakaki Y."/>
            <person name="Hanschen E.R."/>
            <person name="Ferris P.J."/>
            <person name="Michod R.E."/>
            <person name="Olson B.J.S.C."/>
            <person name="Nozaki H."/>
            <person name="Durand P.M."/>
        </authorList>
    </citation>
    <scope>NUCLEOTIDE SEQUENCE [LARGE SCALE GENOMIC DNA]</scope>
    <source>
        <strain evidence="6 7">NIES-571</strain>
    </source>
</reference>
<dbReference type="Proteomes" id="UP000236333">
    <property type="component" value="Unassembled WGS sequence"/>
</dbReference>
<evidence type="ECO:0000256" key="1">
    <source>
        <dbReference type="ARBA" id="ARBA00006787"/>
    </source>
</evidence>
<dbReference type="Pfam" id="PF03055">
    <property type="entry name" value="RPE65"/>
    <property type="match status" value="3"/>
</dbReference>
<evidence type="ECO:0000313" key="6">
    <source>
        <dbReference type="EMBL" id="PNH06295.1"/>
    </source>
</evidence>
<dbReference type="EMBL" id="PGGS01000245">
    <property type="protein sequence ID" value="PNH06295.1"/>
    <property type="molecule type" value="Genomic_DNA"/>
</dbReference>
<accession>A0A2J8A1C1</accession>
<feature type="region of interest" description="Disordered" evidence="5">
    <location>
        <begin position="272"/>
        <end position="314"/>
    </location>
</feature>
<name>A0A2J8A1C1_9CHLO</name>
<comment type="similarity">
    <text evidence="1">Belongs to the carotenoid oxygenase family.</text>
</comment>
<feature type="compositionally biased region" description="Acidic residues" evidence="5">
    <location>
        <begin position="272"/>
        <end position="283"/>
    </location>
</feature>